<proteinExistence type="inferred from homology"/>
<dbReference type="RefSeq" id="XP_025335329.1">
    <property type="nucleotide sequence ID" value="XM_025481029.1"/>
</dbReference>
<dbReference type="SUPFAM" id="SSF52949">
    <property type="entry name" value="Macro domain-like"/>
    <property type="match status" value="1"/>
</dbReference>
<evidence type="ECO:0000259" key="5">
    <source>
        <dbReference type="PROSITE" id="PS51154"/>
    </source>
</evidence>
<dbReference type="GeneID" id="37002522"/>
<reference evidence="6 7" key="1">
    <citation type="submission" date="2017-12" db="EMBL/GenBank/DDBJ databases">
        <title>Genome Sequence of the Amphotericin B-resistant Candida duobushaemulonii strain, B09383.</title>
        <authorList>
            <person name="Chow N.A."/>
            <person name="Gade L."/>
            <person name="Batra D."/>
            <person name="Rowe L.A."/>
            <person name="Loparev V.N."/>
            <person name="Litvintseva A.P."/>
        </authorList>
    </citation>
    <scope>NUCLEOTIDE SEQUENCE [LARGE SCALE GENOMIC DNA]</scope>
    <source>
        <strain evidence="6 7">B09383</strain>
    </source>
</reference>
<comment type="catalytic activity">
    <reaction evidence="4">
        <text>ADP-alpha-D-ribose 1''-phosphate + H2O = ADP-D-ribose + phosphate</text>
        <dbReference type="Rhea" id="RHEA:25029"/>
        <dbReference type="ChEBI" id="CHEBI:15377"/>
        <dbReference type="ChEBI" id="CHEBI:43474"/>
        <dbReference type="ChEBI" id="CHEBI:57967"/>
        <dbReference type="ChEBI" id="CHEBI:58753"/>
        <dbReference type="EC" id="3.1.3.84"/>
    </reaction>
</comment>
<name>A0A2V1A8K8_9ASCO</name>
<dbReference type="PANTHER" id="PTHR12521:SF0">
    <property type="entry name" value="ADP-RIBOSE GLYCOHYDROLASE OARD1"/>
    <property type="match status" value="1"/>
</dbReference>
<gene>
    <name evidence="6" type="ORF">CXQ87_002522</name>
</gene>
<sequence>MLNYIKGDLFNHSSIKKAILAHACNPHGSWGGGIAAQFRKRYPDAYTKYAEHCKQNGPSLLGTAYVIPVEDKYVACLFTSNFENSTEFGGSCWKIGELGDVEEDKTGRPVVNMPKINSGIFNVPWEETEKALLDADISVNVYEF</sequence>
<comment type="similarity">
    <text evidence="1">Belongs to the POA1 family.</text>
</comment>
<evidence type="ECO:0000313" key="6">
    <source>
        <dbReference type="EMBL" id="PVH14389.1"/>
    </source>
</evidence>
<dbReference type="Proteomes" id="UP000244406">
    <property type="component" value="Unassembled WGS sequence"/>
</dbReference>
<dbReference type="CDD" id="cd02901">
    <property type="entry name" value="Macro_Poa1p-like"/>
    <property type="match status" value="1"/>
</dbReference>
<dbReference type="GO" id="GO:0140291">
    <property type="term" value="P:peptidyl-glutamate ADP-deribosylation"/>
    <property type="evidence" value="ECO:0007669"/>
    <property type="project" value="TreeGrafter"/>
</dbReference>
<dbReference type="PANTHER" id="PTHR12521">
    <property type="entry name" value="PROTEIN C6ORF130"/>
    <property type="match status" value="1"/>
</dbReference>
<evidence type="ECO:0000256" key="4">
    <source>
        <dbReference type="ARBA" id="ARBA00034427"/>
    </source>
</evidence>
<organism evidence="6 7">
    <name type="scientific">Candidozyma duobushaemuli</name>
    <dbReference type="NCBI Taxonomy" id="1231522"/>
    <lineage>
        <taxon>Eukaryota</taxon>
        <taxon>Fungi</taxon>
        <taxon>Dikarya</taxon>
        <taxon>Ascomycota</taxon>
        <taxon>Saccharomycotina</taxon>
        <taxon>Pichiomycetes</taxon>
        <taxon>Metschnikowiaceae</taxon>
        <taxon>Candidozyma</taxon>
    </lineage>
</organism>
<accession>A0A2V1A8K8</accession>
<keyword evidence="7" id="KW-1185">Reference proteome</keyword>
<dbReference type="InterPro" id="IPR043472">
    <property type="entry name" value="Macro_dom-like"/>
</dbReference>
<evidence type="ECO:0000256" key="3">
    <source>
        <dbReference type="ARBA" id="ARBA00019744"/>
    </source>
</evidence>
<dbReference type="PROSITE" id="PS51154">
    <property type="entry name" value="MACRO"/>
    <property type="match status" value="1"/>
</dbReference>
<protein>
    <recommendedName>
        <fullName evidence="3">ADP-ribose 1''-phosphate phosphatase</fullName>
        <ecNumber evidence="2">3.1.3.84</ecNumber>
    </recommendedName>
</protein>
<dbReference type="EMBL" id="PKFP01000001">
    <property type="protein sequence ID" value="PVH14389.1"/>
    <property type="molecule type" value="Genomic_DNA"/>
</dbReference>
<dbReference type="VEuPathDB" id="FungiDB:CXQ87_002522"/>
<dbReference type="InterPro" id="IPR050892">
    <property type="entry name" value="ADP-ribose_metab_enzymes"/>
</dbReference>
<evidence type="ECO:0000256" key="1">
    <source>
        <dbReference type="ARBA" id="ARBA00006575"/>
    </source>
</evidence>
<comment type="caution">
    <text evidence="6">The sequence shown here is derived from an EMBL/GenBank/DDBJ whole genome shotgun (WGS) entry which is preliminary data.</text>
</comment>
<dbReference type="EC" id="3.1.3.84" evidence="2"/>
<dbReference type="InterPro" id="IPR002589">
    <property type="entry name" value="Macro_dom"/>
</dbReference>
<evidence type="ECO:0000256" key="2">
    <source>
        <dbReference type="ARBA" id="ARBA00012983"/>
    </source>
</evidence>
<dbReference type="SMART" id="SM00506">
    <property type="entry name" value="A1pp"/>
    <property type="match status" value="1"/>
</dbReference>
<evidence type="ECO:0000313" key="7">
    <source>
        <dbReference type="Proteomes" id="UP000244406"/>
    </source>
</evidence>
<dbReference type="AlphaFoldDB" id="A0A2V1A8K8"/>
<dbReference type="Gene3D" id="3.40.220.10">
    <property type="entry name" value="Leucine Aminopeptidase, subunit E, domain 1"/>
    <property type="match status" value="1"/>
</dbReference>
<dbReference type="Pfam" id="PF01661">
    <property type="entry name" value="Macro"/>
    <property type="match status" value="1"/>
</dbReference>
<feature type="domain" description="Macro" evidence="5">
    <location>
        <begin position="1"/>
        <end position="144"/>
    </location>
</feature>